<dbReference type="SUPFAM" id="SSF53335">
    <property type="entry name" value="S-adenosyl-L-methionine-dependent methyltransferases"/>
    <property type="match status" value="1"/>
</dbReference>
<dbReference type="RefSeq" id="WP_320506705.1">
    <property type="nucleotide sequence ID" value="NZ_JAXCLW010000001.1"/>
</dbReference>
<dbReference type="InterPro" id="IPR036974">
    <property type="entry name" value="PUA_sf"/>
</dbReference>
<dbReference type="CDD" id="cd21153">
    <property type="entry name" value="PUA_RlmI"/>
    <property type="match status" value="1"/>
</dbReference>
<evidence type="ECO:0000259" key="8">
    <source>
        <dbReference type="Pfam" id="PF17785"/>
    </source>
</evidence>
<comment type="subcellular location">
    <subcellularLocation>
        <location evidence="1">Cytoplasm</location>
    </subcellularLocation>
</comment>
<feature type="domain" description="RlmI-like PUA" evidence="8">
    <location>
        <begin position="7"/>
        <end position="72"/>
    </location>
</feature>
<dbReference type="CDD" id="cd02440">
    <property type="entry name" value="AdoMet_MTases"/>
    <property type="match status" value="1"/>
</dbReference>
<dbReference type="InterPro" id="IPR015947">
    <property type="entry name" value="PUA-like_sf"/>
</dbReference>
<dbReference type="SUPFAM" id="SSF88697">
    <property type="entry name" value="PUA domain-like"/>
    <property type="match status" value="1"/>
</dbReference>
<keyword evidence="10" id="KW-1185">Reference proteome</keyword>
<dbReference type="Pfam" id="PF17785">
    <property type="entry name" value="PUA_3"/>
    <property type="match status" value="1"/>
</dbReference>
<dbReference type="CDD" id="cd11572">
    <property type="entry name" value="RlmI_M_like"/>
    <property type="match status" value="1"/>
</dbReference>
<name>A0ABU5E5R4_9PROT</name>
<keyword evidence="2" id="KW-0963">Cytoplasm</keyword>
<evidence type="ECO:0000313" key="10">
    <source>
        <dbReference type="Proteomes" id="UP001279642"/>
    </source>
</evidence>
<evidence type="ECO:0000256" key="3">
    <source>
        <dbReference type="ARBA" id="ARBA00022603"/>
    </source>
</evidence>
<accession>A0ABU5E5R4</accession>
<dbReference type="GO" id="GO:0032259">
    <property type="term" value="P:methylation"/>
    <property type="evidence" value="ECO:0007669"/>
    <property type="project" value="UniProtKB-KW"/>
</dbReference>
<evidence type="ECO:0000259" key="7">
    <source>
        <dbReference type="Pfam" id="PF10672"/>
    </source>
</evidence>
<evidence type="ECO:0000256" key="1">
    <source>
        <dbReference type="ARBA" id="ARBA00004496"/>
    </source>
</evidence>
<comment type="caution">
    <text evidence="9">The sequence shown here is derived from an EMBL/GenBank/DDBJ whole genome shotgun (WGS) entry which is preliminary data.</text>
</comment>
<evidence type="ECO:0000256" key="5">
    <source>
        <dbReference type="ARBA" id="ARBA00022691"/>
    </source>
</evidence>
<sequence length="394" mass="42827">MTDRAILRLKPGGDRRLLTGHPWIYSNEIEMTQAAKALEAGCVVTLQRADGKPLGTAFFNPKPLISARLLSRNPSAVIDTAFLRDRLKRALALRDRLIGVPHYRLAHAEADGLPGAVIDRYGDTIVIHAAGAGMERLAEPLAEALDDVVRPRAILMRGDGPAREMEGLPAYSRLLKGEIGGPVPVIEHQARFLADPREGQKTGWFFDQRDNRALVARFAAGRRVLDLYSYMGGFSLQSALAGAQSVLAVDRSDLALRIAAEAAAQNDVADRFSTERAEVFDFLEATATAPAYDVVVADPPAFVKSKKDFNQGARAYRKLARLAAARVAPGGILFIASCSHNMPADEFGRQVARGLNDAHRQGRILFQTFAAPDHPVHPALPESAYLKALTLQLD</sequence>
<dbReference type="Gene3D" id="2.30.130.10">
    <property type="entry name" value="PUA domain"/>
    <property type="match status" value="1"/>
</dbReference>
<dbReference type="InterPro" id="IPR019614">
    <property type="entry name" value="SAM-dep_methyl-trfase"/>
</dbReference>
<dbReference type="InterPro" id="IPR029063">
    <property type="entry name" value="SAM-dependent_MTases_sf"/>
</dbReference>
<feature type="domain" description="S-adenosylmethionine-dependent methyltransferase" evidence="7">
    <location>
        <begin position="177"/>
        <end position="359"/>
    </location>
</feature>
<dbReference type="Gene3D" id="3.40.50.150">
    <property type="entry name" value="Vaccinia Virus protein VP39"/>
    <property type="match status" value="1"/>
</dbReference>
<dbReference type="Pfam" id="PF10672">
    <property type="entry name" value="Methyltrans_SAM"/>
    <property type="match status" value="1"/>
</dbReference>
<evidence type="ECO:0000313" key="9">
    <source>
        <dbReference type="EMBL" id="MDY0881650.1"/>
    </source>
</evidence>
<keyword evidence="3 9" id="KW-0489">Methyltransferase</keyword>
<comment type="similarity">
    <text evidence="6">Belongs to the methyltransferase superfamily. RlmI family.</text>
</comment>
<evidence type="ECO:0000256" key="2">
    <source>
        <dbReference type="ARBA" id="ARBA00022490"/>
    </source>
</evidence>
<proteinExistence type="inferred from homology"/>
<gene>
    <name evidence="9" type="ORF">SMD27_02230</name>
</gene>
<protein>
    <submittedName>
        <fullName evidence="9">Class I SAM-dependent rRNA methyltransferase</fullName>
        <ecNumber evidence="9">2.1.1.-</ecNumber>
    </submittedName>
</protein>
<evidence type="ECO:0000256" key="4">
    <source>
        <dbReference type="ARBA" id="ARBA00022679"/>
    </source>
</evidence>
<dbReference type="EMBL" id="JAXCLW010000001">
    <property type="protein sequence ID" value="MDY0881650.1"/>
    <property type="molecule type" value="Genomic_DNA"/>
</dbReference>
<dbReference type="Gene3D" id="3.30.750.80">
    <property type="entry name" value="RNA methyltransferase domain (HRMD) like"/>
    <property type="match status" value="1"/>
</dbReference>
<organism evidence="9 10">
    <name type="scientific">Dongia soli</name>
    <dbReference type="NCBI Taxonomy" id="600628"/>
    <lineage>
        <taxon>Bacteria</taxon>
        <taxon>Pseudomonadati</taxon>
        <taxon>Pseudomonadota</taxon>
        <taxon>Alphaproteobacteria</taxon>
        <taxon>Rhodospirillales</taxon>
        <taxon>Dongiaceae</taxon>
        <taxon>Dongia</taxon>
    </lineage>
</organism>
<evidence type="ECO:0000256" key="6">
    <source>
        <dbReference type="ARBA" id="ARBA00038091"/>
    </source>
</evidence>
<dbReference type="Proteomes" id="UP001279642">
    <property type="component" value="Unassembled WGS sequence"/>
</dbReference>
<dbReference type="InterPro" id="IPR041532">
    <property type="entry name" value="RlmI-like_PUA"/>
</dbReference>
<reference evidence="9 10" key="1">
    <citation type="journal article" date="2016" name="Antonie Van Leeuwenhoek">
        <title>Dongia soli sp. nov., isolated from soil from Dokdo, Korea.</title>
        <authorList>
            <person name="Kim D.U."/>
            <person name="Lee H."/>
            <person name="Kim H."/>
            <person name="Kim S.G."/>
            <person name="Ka J.O."/>
        </authorList>
    </citation>
    <scope>NUCLEOTIDE SEQUENCE [LARGE SCALE GENOMIC DNA]</scope>
    <source>
        <strain evidence="9 10">D78</strain>
    </source>
</reference>
<keyword evidence="4 9" id="KW-0808">Transferase</keyword>
<dbReference type="PANTHER" id="PTHR42873">
    <property type="entry name" value="RIBOSOMAL RNA LARGE SUBUNIT METHYLTRANSFERASE"/>
    <property type="match status" value="1"/>
</dbReference>
<dbReference type="EC" id="2.1.1.-" evidence="9"/>
<dbReference type="GO" id="GO:0008168">
    <property type="term" value="F:methyltransferase activity"/>
    <property type="evidence" value="ECO:0007669"/>
    <property type="project" value="UniProtKB-KW"/>
</dbReference>
<dbReference type="PANTHER" id="PTHR42873:SF1">
    <property type="entry name" value="S-ADENOSYLMETHIONINE-DEPENDENT METHYLTRANSFERASE DOMAIN-CONTAINING PROTEIN"/>
    <property type="match status" value="1"/>
</dbReference>
<keyword evidence="5" id="KW-0949">S-adenosyl-L-methionine</keyword>